<dbReference type="PANTHER" id="PTHR30061">
    <property type="entry name" value="MALTOSE-BINDING PERIPLASMIC PROTEIN"/>
    <property type="match status" value="1"/>
</dbReference>
<dbReference type="Pfam" id="PF01547">
    <property type="entry name" value="SBP_bac_1"/>
    <property type="match status" value="1"/>
</dbReference>
<name>A0ABU8G8I4_9ACTN</name>
<keyword evidence="2" id="KW-0813">Transport</keyword>
<proteinExistence type="inferred from homology"/>
<keyword evidence="3 4" id="KW-0732">Signal</keyword>
<feature type="signal peptide" evidence="4">
    <location>
        <begin position="1"/>
        <end position="24"/>
    </location>
</feature>
<dbReference type="InterPro" id="IPR006059">
    <property type="entry name" value="SBP"/>
</dbReference>
<evidence type="ECO:0000313" key="6">
    <source>
        <dbReference type="Proteomes" id="UP001365781"/>
    </source>
</evidence>
<dbReference type="RefSeq" id="WP_336537414.1">
    <property type="nucleotide sequence ID" value="NZ_JBBAYL010000009.1"/>
</dbReference>
<feature type="chain" id="PRO_5047024413" evidence="4">
    <location>
        <begin position="25"/>
        <end position="447"/>
    </location>
</feature>
<dbReference type="PANTHER" id="PTHR30061:SF50">
    <property type="entry name" value="MALTOSE_MALTODEXTRIN-BINDING PERIPLASMIC PROTEIN"/>
    <property type="match status" value="1"/>
</dbReference>
<accession>A0ABU8G8I4</accession>
<comment type="similarity">
    <text evidence="1">Belongs to the bacterial solute-binding protein 1 family.</text>
</comment>
<dbReference type="PROSITE" id="PS51257">
    <property type="entry name" value="PROKAR_LIPOPROTEIN"/>
    <property type="match status" value="1"/>
</dbReference>
<organism evidence="5 6">
    <name type="scientific">Streptomyces brasiliscabiei</name>
    <dbReference type="NCBI Taxonomy" id="2736302"/>
    <lineage>
        <taxon>Bacteria</taxon>
        <taxon>Bacillati</taxon>
        <taxon>Actinomycetota</taxon>
        <taxon>Actinomycetes</taxon>
        <taxon>Kitasatosporales</taxon>
        <taxon>Streptomycetaceae</taxon>
        <taxon>Streptomyces</taxon>
    </lineage>
</organism>
<keyword evidence="6" id="KW-1185">Reference proteome</keyword>
<sequence>MRLRTLTAWAGALTLSLVTGCAQGDGTGGSSDTVTYWLWDANQVPAYQACAKGFEKENPGLKVRITQLGWSDYWTKLTAGFIAGTQPDVFTDHIQKFGQFADLEVLEPLDDLGIEDSDYQPGLAANWIGQDGHRYGAPKDWDTVALFYNKKLAKDAGLTADELNGLSWNPEDGGTFEKAVAHLTVDGKGRRGDEPGFDKNDVKVYGLASNGGGYADGQTQWSPFTGSAGWSYTDKARWGTRYQYDSADFQSVIKWYFGLAEKGYMVPFSDYNVQSNQANTQIAAGKAAVTFDGAWMISTYAGFKGMEIGSAVTPSGPSGKRATMMNGLADSITKASENKAGARKWVAYLASDACQSVVGRYGVVFPATPAGTEAAVAAYEKKGLDVSAFTEPVDDKRDFRTFSYPITNYAADVTALMQPAMEDIYGNGAPVSGLDATNDQINLILDQ</sequence>
<dbReference type="SUPFAM" id="SSF53850">
    <property type="entry name" value="Periplasmic binding protein-like II"/>
    <property type="match status" value="1"/>
</dbReference>
<dbReference type="EMBL" id="JBBAYM010000005">
    <property type="protein sequence ID" value="MEI5609353.1"/>
    <property type="molecule type" value="Genomic_DNA"/>
</dbReference>
<protein>
    <submittedName>
        <fullName evidence="5">Sugar ABC transporter substrate-binding protein</fullName>
    </submittedName>
</protein>
<dbReference type="Proteomes" id="UP001365781">
    <property type="component" value="Unassembled WGS sequence"/>
</dbReference>
<evidence type="ECO:0000313" key="5">
    <source>
        <dbReference type="EMBL" id="MEI5609353.1"/>
    </source>
</evidence>
<dbReference type="Gene3D" id="3.40.190.10">
    <property type="entry name" value="Periplasmic binding protein-like II"/>
    <property type="match status" value="1"/>
</dbReference>
<evidence type="ECO:0000256" key="3">
    <source>
        <dbReference type="ARBA" id="ARBA00022729"/>
    </source>
</evidence>
<gene>
    <name evidence="5" type="ORF">WB403_09260</name>
</gene>
<evidence type="ECO:0000256" key="2">
    <source>
        <dbReference type="ARBA" id="ARBA00022448"/>
    </source>
</evidence>
<dbReference type="CDD" id="cd13585">
    <property type="entry name" value="PBP2_TMBP_like"/>
    <property type="match status" value="1"/>
</dbReference>
<reference evidence="5 6" key="1">
    <citation type="submission" date="2024-03" db="EMBL/GenBank/DDBJ databases">
        <title>First Report of Pectobacterium brasiliscabiei causing potato scab in china.</title>
        <authorList>
            <person name="Handique U."/>
        </authorList>
    </citation>
    <scope>NUCLEOTIDE SEQUENCE [LARGE SCALE GENOMIC DNA]</scope>
    <source>
        <strain evidence="5 6">ZRIMU1503</strain>
    </source>
</reference>
<evidence type="ECO:0000256" key="1">
    <source>
        <dbReference type="ARBA" id="ARBA00008520"/>
    </source>
</evidence>
<evidence type="ECO:0000256" key="4">
    <source>
        <dbReference type="SAM" id="SignalP"/>
    </source>
</evidence>
<comment type="caution">
    <text evidence="5">The sequence shown here is derived from an EMBL/GenBank/DDBJ whole genome shotgun (WGS) entry which is preliminary data.</text>
</comment>